<dbReference type="EMBL" id="CM018040">
    <property type="protein sequence ID" value="KAA8535806.1"/>
    <property type="molecule type" value="Genomic_DNA"/>
</dbReference>
<dbReference type="Proteomes" id="UP000325577">
    <property type="component" value="Linkage Group LG17"/>
</dbReference>
<keyword evidence="4" id="KW-0547">Nucleotide-binding</keyword>
<evidence type="ECO:0000256" key="3">
    <source>
        <dbReference type="ARBA" id="ARBA00022737"/>
    </source>
</evidence>
<keyword evidence="12" id="KW-1185">Reference proteome</keyword>
<gene>
    <name evidence="11" type="ORF">F0562_030874</name>
</gene>
<dbReference type="SUPFAM" id="SSF52058">
    <property type="entry name" value="L domain-like"/>
    <property type="match status" value="1"/>
</dbReference>
<evidence type="ECO:0000313" key="12">
    <source>
        <dbReference type="Proteomes" id="UP000325577"/>
    </source>
</evidence>
<dbReference type="InterPro" id="IPR044974">
    <property type="entry name" value="Disease_R_plants"/>
</dbReference>
<evidence type="ECO:0000259" key="10">
    <source>
        <dbReference type="Pfam" id="PF23598"/>
    </source>
</evidence>
<dbReference type="InterPro" id="IPR041118">
    <property type="entry name" value="Rx_N"/>
</dbReference>
<evidence type="ECO:0000259" key="8">
    <source>
        <dbReference type="Pfam" id="PF18052"/>
    </source>
</evidence>
<dbReference type="FunFam" id="1.10.10.10:FF:000322">
    <property type="entry name" value="Probable disease resistance protein At1g63360"/>
    <property type="match status" value="1"/>
</dbReference>
<keyword evidence="3" id="KW-0677">Repeat</keyword>
<dbReference type="AlphaFoldDB" id="A0A5J5B0U7"/>
<keyword evidence="2" id="KW-0433">Leucine-rich repeat</keyword>
<sequence>MAVAEVVIQKLTDMLNEESFTFHKGIDREVEKMKKVVQDMRGFLIDAEDNKKDEWARECLVTVYSVEDLIETALGKARQKRMTMGFLTNYALFFNNWTLYRKMKETRCEMEDLLKNKRPQGVQNASQKFIKLHSQSQHNQGSFSGHDGDHHLEEERESSASASGLLRTLSHKSRFRERLQQPNGPVTELMNQPPLSQRDSWVLFLNQAGLDLEESNRNIFSDCMQKIMEICRGVRQNIVLLGGLIWAKKVTNHDELFDALKEVQENCPQPQPQPHTSSEIDIDIHILWWCYNHLRDHHSKVCLLYLSLFPKTYEIPVRRLLRLWLAEGFVKRSPKKIQDEEDAVQEYFEDLVNRNMIEISKLRSDGSERRCHLSVFLHDNLLSKAHYNYLFHVHDNTHGCEPAPSVIRRMVEHGDIDNGPLNDPSKLGDLRSYLSFNIPKKDTPARKVGNFVNKTIGKRGFGLLRVLDLEGAYKPSLPEKLGDLVHLRYLGLRWTFLDALPSSIGNLPYLETLDVKHTCINSLPKSIWKLKHLRHLNLNNNHLDMPVSLPTQQLITLWGLVVDDKRVNNVVKRFTELRELGITFNLSSNQESLVDWIAESTDLQSLRLRSKDEMGRPSKLILKPLSNLKKLSHLNLLGNLTKQPKERDFPPNVKVVTLSVSDLKEDPMPTLAKLPNLTVLRLLKDSYRGQRMECPPQGFAKLRVLKLWMLKELEEWDVKEGGFQSLKELNIRYCLKLKNIPLRVLKLRSLEELTLTSMPDRIREHELLQNKSSHFKIKTNAFEFSPLPWEEDDTLWNK</sequence>
<protein>
    <submittedName>
        <fullName evidence="11">Uncharacterized protein</fullName>
    </submittedName>
</protein>
<dbReference type="OrthoDB" id="611536at2759"/>
<dbReference type="Pfam" id="PF23559">
    <property type="entry name" value="WHD_DRP"/>
    <property type="match status" value="1"/>
</dbReference>
<dbReference type="InterPro" id="IPR036388">
    <property type="entry name" value="WH-like_DNA-bd_sf"/>
</dbReference>
<evidence type="ECO:0000256" key="1">
    <source>
        <dbReference type="ARBA" id="ARBA00008894"/>
    </source>
</evidence>
<keyword evidence="6" id="KW-0067">ATP-binding</keyword>
<organism evidence="11 12">
    <name type="scientific">Nyssa sinensis</name>
    <dbReference type="NCBI Taxonomy" id="561372"/>
    <lineage>
        <taxon>Eukaryota</taxon>
        <taxon>Viridiplantae</taxon>
        <taxon>Streptophyta</taxon>
        <taxon>Embryophyta</taxon>
        <taxon>Tracheophyta</taxon>
        <taxon>Spermatophyta</taxon>
        <taxon>Magnoliopsida</taxon>
        <taxon>eudicotyledons</taxon>
        <taxon>Gunneridae</taxon>
        <taxon>Pentapetalae</taxon>
        <taxon>asterids</taxon>
        <taxon>Cornales</taxon>
        <taxon>Nyssaceae</taxon>
        <taxon>Nyssa</taxon>
    </lineage>
</organism>
<feature type="region of interest" description="Disordered" evidence="7">
    <location>
        <begin position="136"/>
        <end position="163"/>
    </location>
</feature>
<dbReference type="Gene3D" id="1.10.10.10">
    <property type="entry name" value="Winged helix-like DNA-binding domain superfamily/Winged helix DNA-binding domain"/>
    <property type="match status" value="1"/>
</dbReference>
<feature type="domain" description="Disease resistance N-terminal" evidence="8">
    <location>
        <begin position="5"/>
        <end position="82"/>
    </location>
</feature>
<evidence type="ECO:0000256" key="5">
    <source>
        <dbReference type="ARBA" id="ARBA00022821"/>
    </source>
</evidence>
<dbReference type="GO" id="GO:0005524">
    <property type="term" value="F:ATP binding"/>
    <property type="evidence" value="ECO:0007669"/>
    <property type="project" value="UniProtKB-KW"/>
</dbReference>
<evidence type="ECO:0000313" key="11">
    <source>
        <dbReference type="EMBL" id="KAA8535806.1"/>
    </source>
</evidence>
<evidence type="ECO:0000259" key="9">
    <source>
        <dbReference type="Pfam" id="PF23559"/>
    </source>
</evidence>
<accession>A0A5J5B0U7</accession>
<dbReference type="Pfam" id="PF23598">
    <property type="entry name" value="LRR_14"/>
    <property type="match status" value="1"/>
</dbReference>
<dbReference type="Pfam" id="PF18052">
    <property type="entry name" value="Rx_N"/>
    <property type="match status" value="1"/>
</dbReference>
<dbReference type="PANTHER" id="PTHR23155:SF955">
    <property type="entry name" value="AAA+ ATPASE DOMAIN-CONTAINING PROTEIN"/>
    <property type="match status" value="1"/>
</dbReference>
<keyword evidence="5" id="KW-0611">Plant defense</keyword>
<proteinExistence type="inferred from homology"/>
<dbReference type="Gene3D" id="1.20.5.4130">
    <property type="match status" value="1"/>
</dbReference>
<dbReference type="InterPro" id="IPR032675">
    <property type="entry name" value="LRR_dom_sf"/>
</dbReference>
<reference evidence="11 12" key="1">
    <citation type="submission" date="2019-09" db="EMBL/GenBank/DDBJ databases">
        <title>A chromosome-level genome assembly of the Chinese tupelo Nyssa sinensis.</title>
        <authorList>
            <person name="Yang X."/>
            <person name="Kang M."/>
            <person name="Yang Y."/>
            <person name="Xiong H."/>
            <person name="Wang M."/>
            <person name="Zhang Z."/>
            <person name="Wang Z."/>
            <person name="Wu H."/>
            <person name="Ma T."/>
            <person name="Liu J."/>
            <person name="Xi Z."/>
        </authorList>
    </citation>
    <scope>NUCLEOTIDE SEQUENCE [LARGE SCALE GENOMIC DNA]</scope>
    <source>
        <strain evidence="11">J267</strain>
        <tissue evidence="11">Leaf</tissue>
    </source>
</reference>
<dbReference type="GO" id="GO:0098542">
    <property type="term" value="P:defense response to other organism"/>
    <property type="evidence" value="ECO:0007669"/>
    <property type="project" value="TreeGrafter"/>
</dbReference>
<evidence type="ECO:0000256" key="7">
    <source>
        <dbReference type="SAM" id="MobiDB-lite"/>
    </source>
</evidence>
<dbReference type="InterPro" id="IPR055414">
    <property type="entry name" value="LRR_R13L4/SHOC2-like"/>
</dbReference>
<comment type="similarity">
    <text evidence="1">Belongs to the disease resistance NB-LRR family.</text>
</comment>
<feature type="compositionally biased region" description="Basic and acidic residues" evidence="7">
    <location>
        <begin position="146"/>
        <end position="158"/>
    </location>
</feature>
<dbReference type="Gene3D" id="3.80.10.10">
    <property type="entry name" value="Ribonuclease Inhibitor"/>
    <property type="match status" value="1"/>
</dbReference>
<feature type="domain" description="Disease resistance protein winged helix" evidence="9">
    <location>
        <begin position="308"/>
        <end position="379"/>
    </location>
</feature>
<evidence type="ECO:0000256" key="2">
    <source>
        <dbReference type="ARBA" id="ARBA00022614"/>
    </source>
</evidence>
<dbReference type="InterPro" id="IPR058922">
    <property type="entry name" value="WHD_DRP"/>
</dbReference>
<evidence type="ECO:0000256" key="6">
    <source>
        <dbReference type="ARBA" id="ARBA00022840"/>
    </source>
</evidence>
<name>A0A5J5B0U7_9ASTE</name>
<dbReference type="PANTHER" id="PTHR23155">
    <property type="entry name" value="DISEASE RESISTANCE PROTEIN RP"/>
    <property type="match status" value="1"/>
</dbReference>
<feature type="domain" description="Disease resistance R13L4/SHOC-2-like LRR" evidence="10">
    <location>
        <begin position="460"/>
        <end position="758"/>
    </location>
</feature>
<evidence type="ECO:0000256" key="4">
    <source>
        <dbReference type="ARBA" id="ARBA00022741"/>
    </source>
</evidence>